<accession>A0ACC0UBY6</accession>
<organism evidence="1 2">
    <name type="scientific">Russula earlei</name>
    <dbReference type="NCBI Taxonomy" id="71964"/>
    <lineage>
        <taxon>Eukaryota</taxon>
        <taxon>Fungi</taxon>
        <taxon>Dikarya</taxon>
        <taxon>Basidiomycota</taxon>
        <taxon>Agaricomycotina</taxon>
        <taxon>Agaricomycetes</taxon>
        <taxon>Russulales</taxon>
        <taxon>Russulaceae</taxon>
        <taxon>Russula</taxon>
    </lineage>
</organism>
<evidence type="ECO:0000313" key="1">
    <source>
        <dbReference type="EMBL" id="KAI9508756.1"/>
    </source>
</evidence>
<keyword evidence="2" id="KW-1185">Reference proteome</keyword>
<gene>
    <name evidence="1" type="ORF">F5148DRAFT_842365</name>
</gene>
<sequence>MASKPPTVVLTNDDGPPGTESPYIFGFYKYLTRTLGWNVRVVIPNSQKSWIGKAYQIKDIIQGHFYYPRDPDGMGEISDTSRALKEGEIAEWILLNGTPATCSNISLHNLYPGEIDLVLSGPNLGRNTSSAFMLSSGTIGAAMSSALSQTRSIALSYGTIVYPTPPTFFDPAHALSVKIIGYLWDNWGNDEAGLRNGEIDLYSINVPMVQELLSEDGLPIVWTRVWRNTYHRLFKPYSQKRAKELQHASPQAGPDSTRTSLEETVSQEAEEKVSPTRIGDLVFKFSPDMSSLIDLPPSSLPEGSDSWAVEKGWVSVAPIRASFGEPPEENVFVTGGRIQDRIWKMKL</sequence>
<protein>
    <submittedName>
        <fullName evidence="1">Sure-like protein</fullName>
    </submittedName>
</protein>
<name>A0ACC0UBY6_9AGAM</name>
<reference evidence="1" key="1">
    <citation type="submission" date="2021-03" db="EMBL/GenBank/DDBJ databases">
        <title>Evolutionary priming and transition to the ectomycorrhizal habit in an iconic lineage of mushroom-forming fungi: is preadaptation a requirement?</title>
        <authorList>
            <consortium name="DOE Joint Genome Institute"/>
            <person name="Looney B.P."/>
            <person name="Miyauchi S."/>
            <person name="Morin E."/>
            <person name="Drula E."/>
            <person name="Courty P.E."/>
            <person name="Chicoki N."/>
            <person name="Fauchery L."/>
            <person name="Kohler A."/>
            <person name="Kuo A."/>
            <person name="LaButti K."/>
            <person name="Pangilinan J."/>
            <person name="Lipzen A."/>
            <person name="Riley R."/>
            <person name="Andreopoulos W."/>
            <person name="He G."/>
            <person name="Johnson J."/>
            <person name="Barry K.W."/>
            <person name="Grigoriev I.V."/>
            <person name="Nagy L."/>
            <person name="Hibbett D."/>
            <person name="Henrissat B."/>
            <person name="Matheny P.B."/>
            <person name="Labbe J."/>
            <person name="Martin A.F."/>
        </authorList>
    </citation>
    <scope>NUCLEOTIDE SEQUENCE</scope>
    <source>
        <strain evidence="1">BPL698</strain>
    </source>
</reference>
<dbReference type="Proteomes" id="UP001207468">
    <property type="component" value="Unassembled WGS sequence"/>
</dbReference>
<proteinExistence type="predicted"/>
<dbReference type="EMBL" id="JAGFNK010000079">
    <property type="protein sequence ID" value="KAI9508756.1"/>
    <property type="molecule type" value="Genomic_DNA"/>
</dbReference>
<evidence type="ECO:0000313" key="2">
    <source>
        <dbReference type="Proteomes" id="UP001207468"/>
    </source>
</evidence>
<comment type="caution">
    <text evidence="1">The sequence shown here is derived from an EMBL/GenBank/DDBJ whole genome shotgun (WGS) entry which is preliminary data.</text>
</comment>